<reference key="2">
    <citation type="submission" date="2011-04" db="EMBL/GenBank/DDBJ databases">
        <title>Complete sequence of chromosome of Haliscomenobacter hydrossis DSM 1100.</title>
        <authorList>
            <consortium name="US DOE Joint Genome Institute (JGI-PGF)"/>
            <person name="Lucas S."/>
            <person name="Han J."/>
            <person name="Lapidus A."/>
            <person name="Bruce D."/>
            <person name="Goodwin L."/>
            <person name="Pitluck S."/>
            <person name="Peters L."/>
            <person name="Kyrpides N."/>
            <person name="Mavromatis K."/>
            <person name="Ivanova N."/>
            <person name="Ovchinnikova G."/>
            <person name="Pagani I."/>
            <person name="Daligault H."/>
            <person name="Detter J.C."/>
            <person name="Han C."/>
            <person name="Land M."/>
            <person name="Hauser L."/>
            <person name="Markowitz V."/>
            <person name="Cheng J.-F."/>
            <person name="Hugenholtz P."/>
            <person name="Woyke T."/>
            <person name="Wu D."/>
            <person name="Verbarg S."/>
            <person name="Frueling A."/>
            <person name="Brambilla E."/>
            <person name="Klenk H.-P."/>
            <person name="Eisen J.A."/>
        </authorList>
    </citation>
    <scope>NUCLEOTIDE SEQUENCE</scope>
    <source>
        <strain>DSM 1100</strain>
    </source>
</reference>
<dbReference type="EMBL" id="CP002691">
    <property type="protein sequence ID" value="AEE48686.1"/>
    <property type="molecule type" value="Genomic_DNA"/>
</dbReference>
<keyword evidence="2" id="KW-1185">Reference proteome</keyword>
<gene>
    <name evidence="1" type="ordered locus">Halhy_0779</name>
</gene>
<dbReference type="AlphaFoldDB" id="F4L3T2"/>
<evidence type="ECO:0000313" key="1">
    <source>
        <dbReference type="EMBL" id="AEE48686.1"/>
    </source>
</evidence>
<dbReference type="Proteomes" id="UP000008461">
    <property type="component" value="Chromosome"/>
</dbReference>
<organism evidence="1 2">
    <name type="scientific">Haliscomenobacter hydrossis (strain ATCC 27775 / DSM 1100 / LMG 10767 / O)</name>
    <dbReference type="NCBI Taxonomy" id="760192"/>
    <lineage>
        <taxon>Bacteria</taxon>
        <taxon>Pseudomonadati</taxon>
        <taxon>Bacteroidota</taxon>
        <taxon>Saprospiria</taxon>
        <taxon>Saprospirales</taxon>
        <taxon>Haliscomenobacteraceae</taxon>
        <taxon>Haliscomenobacter</taxon>
    </lineage>
</organism>
<protein>
    <recommendedName>
        <fullName evidence="3">Zinc-ribbon domain-containing protein</fullName>
    </recommendedName>
</protein>
<evidence type="ECO:0000313" key="2">
    <source>
        <dbReference type="Proteomes" id="UP000008461"/>
    </source>
</evidence>
<sequence>MKKCIRCQMALSIDARFCSNCGAPQPDWNAANSSTTPSIDLDRELEPQLAEKFFLALKDRVEREHRPEQFTAYSERMYPSGFRDVIARRFTQAAARLRNMESVGMLETTQLNWFVEDLFEELLDFYIIRYCKDLNEVELPEAILKYQNVPLSEINLFQVVQDFLQFNLEPEKIYTDLLQMPISKLKNASQAFLFPPRDEKILLVSDQSLLGTGKEGFGITARGLYWKAPFQKSQIVLFSNLIDLRRKEDWIEINGHFFNAGTSLNVKMLRLLGRLKLWHR</sequence>
<evidence type="ECO:0008006" key="3">
    <source>
        <dbReference type="Google" id="ProtNLM"/>
    </source>
</evidence>
<name>F4L3T2_HALH1</name>
<accession>F4L3T2</accession>
<dbReference type="KEGG" id="hhy:Halhy_0779"/>
<dbReference type="HOGENOM" id="CLU_993110_0_0_10"/>
<proteinExistence type="predicted"/>
<reference evidence="1 2" key="1">
    <citation type="journal article" date="2011" name="Stand. Genomic Sci.">
        <title>Complete genome sequence of Haliscomenobacter hydrossis type strain (O).</title>
        <authorList>
            <consortium name="US DOE Joint Genome Institute (JGI-PGF)"/>
            <person name="Daligault H."/>
            <person name="Lapidus A."/>
            <person name="Zeytun A."/>
            <person name="Nolan M."/>
            <person name="Lucas S."/>
            <person name="Del Rio T.G."/>
            <person name="Tice H."/>
            <person name="Cheng J.F."/>
            <person name="Tapia R."/>
            <person name="Han C."/>
            <person name="Goodwin L."/>
            <person name="Pitluck S."/>
            <person name="Liolios K."/>
            <person name="Pagani I."/>
            <person name="Ivanova N."/>
            <person name="Huntemann M."/>
            <person name="Mavromatis K."/>
            <person name="Mikhailova N."/>
            <person name="Pati A."/>
            <person name="Chen A."/>
            <person name="Palaniappan K."/>
            <person name="Land M."/>
            <person name="Hauser L."/>
            <person name="Brambilla E.M."/>
            <person name="Rohde M."/>
            <person name="Verbarg S."/>
            <person name="Goker M."/>
            <person name="Bristow J."/>
            <person name="Eisen J.A."/>
            <person name="Markowitz V."/>
            <person name="Hugenholtz P."/>
            <person name="Kyrpides N.C."/>
            <person name="Klenk H.P."/>
            <person name="Woyke T."/>
        </authorList>
    </citation>
    <scope>NUCLEOTIDE SEQUENCE [LARGE SCALE GENOMIC DNA]</scope>
    <source>
        <strain evidence="2">ATCC 27775 / DSM 1100 / LMG 10767 / O</strain>
    </source>
</reference>
<dbReference type="RefSeq" id="WP_013763250.1">
    <property type="nucleotide sequence ID" value="NC_015510.1"/>
</dbReference>
<dbReference type="OrthoDB" id="1489411at2"/>